<dbReference type="RefSeq" id="WP_377851976.1">
    <property type="nucleotide sequence ID" value="NZ_JBHLZU010000010.1"/>
</dbReference>
<gene>
    <name evidence="1" type="ORF">ACFFQA_12585</name>
</gene>
<proteinExistence type="predicted"/>
<organism evidence="1 2">
    <name type="scientific">Allokutzneria oryzae</name>
    <dbReference type="NCBI Taxonomy" id="1378989"/>
    <lineage>
        <taxon>Bacteria</taxon>
        <taxon>Bacillati</taxon>
        <taxon>Actinomycetota</taxon>
        <taxon>Actinomycetes</taxon>
        <taxon>Pseudonocardiales</taxon>
        <taxon>Pseudonocardiaceae</taxon>
        <taxon>Allokutzneria</taxon>
    </lineage>
</organism>
<protein>
    <submittedName>
        <fullName evidence="1">ImmA/IrrE family metallo-endopeptidase</fullName>
    </submittedName>
</protein>
<reference evidence="1 2" key="1">
    <citation type="submission" date="2024-09" db="EMBL/GenBank/DDBJ databases">
        <authorList>
            <person name="Sun Q."/>
            <person name="Mori K."/>
        </authorList>
    </citation>
    <scope>NUCLEOTIDE SEQUENCE [LARGE SCALE GENOMIC DNA]</scope>
    <source>
        <strain evidence="1 2">TBRC 7907</strain>
    </source>
</reference>
<name>A0ABV5ZWH7_9PSEU</name>
<accession>A0ABV5ZWH7</accession>
<evidence type="ECO:0000313" key="2">
    <source>
        <dbReference type="Proteomes" id="UP001589693"/>
    </source>
</evidence>
<evidence type="ECO:0000313" key="1">
    <source>
        <dbReference type="EMBL" id="MFB9904770.1"/>
    </source>
</evidence>
<dbReference type="Proteomes" id="UP001589693">
    <property type="component" value="Unassembled WGS sequence"/>
</dbReference>
<keyword evidence="2" id="KW-1185">Reference proteome</keyword>
<sequence>MRSKGSALWRKCERIAGGLEIPDPFDAAAFVETLARQRGRPIELVELPTRPSTPCGVLAATDRADYIFYAADTSALHQEHILLHELGHLLCGHAGDAVVDSAVASVLVPNLSTDLVRRVLGRTSYSEEKEQEAELLASLILHRARRRPTAPHQVQRLDGLESIFDGRSGGA</sequence>
<dbReference type="EMBL" id="JBHLZU010000010">
    <property type="protein sequence ID" value="MFB9904770.1"/>
    <property type="molecule type" value="Genomic_DNA"/>
</dbReference>
<comment type="caution">
    <text evidence="1">The sequence shown here is derived from an EMBL/GenBank/DDBJ whole genome shotgun (WGS) entry which is preliminary data.</text>
</comment>